<comment type="caution">
    <text evidence="2">The sequence shown here is derived from an EMBL/GenBank/DDBJ whole genome shotgun (WGS) entry which is preliminary data.</text>
</comment>
<keyword evidence="3" id="KW-1185">Reference proteome</keyword>
<name>A0A7J8Y015_GOSAI</name>
<sequence>MIKLSFAIQYSLDYRLILSSLTALGIALLLLCCLIAACILISLFLTVFVYLRLLTSESRIRNYLRLPVAIQRLPEIVDDRAVLSVQVLEKLLPSLKIYEDNKHQLKYSDCPICLDDYVVGESFTVFPVYQALAALLEKAAIDRALVALCEKCGKKVEQNTSFVVEL</sequence>
<evidence type="ECO:0000256" key="1">
    <source>
        <dbReference type="SAM" id="Phobius"/>
    </source>
</evidence>
<gene>
    <name evidence="2" type="ORF">Goari_010434</name>
</gene>
<proteinExistence type="predicted"/>
<protein>
    <submittedName>
        <fullName evidence="2">Uncharacterized protein</fullName>
    </submittedName>
</protein>
<keyword evidence="1" id="KW-1133">Transmembrane helix</keyword>
<dbReference type="AlphaFoldDB" id="A0A7J8Y015"/>
<reference evidence="2 3" key="1">
    <citation type="journal article" date="2019" name="Genome Biol. Evol.">
        <title>Insights into the evolution of the New World diploid cottons (Gossypium, subgenus Houzingenia) based on genome sequencing.</title>
        <authorList>
            <person name="Grover C.E."/>
            <person name="Arick M.A. 2nd"/>
            <person name="Thrash A."/>
            <person name="Conover J.L."/>
            <person name="Sanders W.S."/>
            <person name="Peterson D.G."/>
            <person name="Frelichowski J.E."/>
            <person name="Scheffler J.A."/>
            <person name="Scheffler B.E."/>
            <person name="Wendel J.F."/>
        </authorList>
    </citation>
    <scope>NUCLEOTIDE SEQUENCE [LARGE SCALE GENOMIC DNA]</scope>
    <source>
        <strain evidence="2">185</strain>
        <tissue evidence="2">Leaf</tissue>
    </source>
</reference>
<evidence type="ECO:0000313" key="3">
    <source>
        <dbReference type="Proteomes" id="UP000593577"/>
    </source>
</evidence>
<keyword evidence="1" id="KW-0812">Transmembrane</keyword>
<organism evidence="2 3">
    <name type="scientific">Gossypium aridum</name>
    <name type="common">American cotton</name>
    <name type="synonym">Erioxylum aridum</name>
    <dbReference type="NCBI Taxonomy" id="34290"/>
    <lineage>
        <taxon>Eukaryota</taxon>
        <taxon>Viridiplantae</taxon>
        <taxon>Streptophyta</taxon>
        <taxon>Embryophyta</taxon>
        <taxon>Tracheophyta</taxon>
        <taxon>Spermatophyta</taxon>
        <taxon>Magnoliopsida</taxon>
        <taxon>eudicotyledons</taxon>
        <taxon>Gunneridae</taxon>
        <taxon>Pentapetalae</taxon>
        <taxon>rosids</taxon>
        <taxon>malvids</taxon>
        <taxon>Malvales</taxon>
        <taxon>Malvaceae</taxon>
        <taxon>Malvoideae</taxon>
        <taxon>Gossypium</taxon>
    </lineage>
</organism>
<dbReference type="EMBL" id="JABFAA010000009">
    <property type="protein sequence ID" value="MBA0692911.1"/>
    <property type="molecule type" value="Genomic_DNA"/>
</dbReference>
<keyword evidence="1" id="KW-0472">Membrane</keyword>
<evidence type="ECO:0000313" key="2">
    <source>
        <dbReference type="EMBL" id="MBA0692911.1"/>
    </source>
</evidence>
<accession>A0A7J8Y015</accession>
<dbReference type="Proteomes" id="UP000593577">
    <property type="component" value="Unassembled WGS sequence"/>
</dbReference>
<feature type="transmembrane region" description="Helical" evidence="1">
    <location>
        <begin position="20"/>
        <end position="51"/>
    </location>
</feature>